<protein>
    <recommendedName>
        <fullName evidence="4">DUF4439 domain-containing protein</fullName>
    </recommendedName>
</protein>
<evidence type="ECO:0000256" key="1">
    <source>
        <dbReference type="SAM" id="MobiDB-lite"/>
    </source>
</evidence>
<proteinExistence type="predicted"/>
<dbReference type="EMBL" id="SMLD01000026">
    <property type="protein sequence ID" value="TDE55856.1"/>
    <property type="molecule type" value="Genomic_DNA"/>
</dbReference>
<gene>
    <name evidence="2" type="ORF">E1295_13010</name>
</gene>
<dbReference type="AlphaFoldDB" id="A0A4R5FSW8"/>
<evidence type="ECO:0000313" key="2">
    <source>
        <dbReference type="EMBL" id="TDE55856.1"/>
    </source>
</evidence>
<dbReference type="InterPro" id="IPR006311">
    <property type="entry name" value="TAT_signal"/>
</dbReference>
<accession>A0A4R5FSW8</accession>
<dbReference type="RefSeq" id="WP_132630516.1">
    <property type="nucleotide sequence ID" value="NZ_SMLD01000026.1"/>
</dbReference>
<feature type="region of interest" description="Disordered" evidence="1">
    <location>
        <begin position="105"/>
        <end position="133"/>
    </location>
</feature>
<dbReference type="PROSITE" id="PS51318">
    <property type="entry name" value="TAT"/>
    <property type="match status" value="1"/>
</dbReference>
<reference evidence="2 3" key="1">
    <citation type="submission" date="2019-03" db="EMBL/GenBank/DDBJ databases">
        <title>Draft genome sequences of novel Actinobacteria.</title>
        <authorList>
            <person name="Sahin N."/>
            <person name="Ay H."/>
            <person name="Saygin H."/>
        </authorList>
    </citation>
    <scope>NUCLEOTIDE SEQUENCE [LARGE SCALE GENOMIC DNA]</scope>
    <source>
        <strain evidence="2 3">6K102</strain>
    </source>
</reference>
<sequence length="180" mass="18701">MSRFLVGLLREQWEVKPVRPRQLSRRALLAGGAAALTACSASGPSQPSAPPSDSPETVLVKGLIAEKESTIALYSTLIADGARKLVPFRDRHQAHVDALRRHVSMASPAAAGSPSGSPPVSATPGEPQKKPSLARLRALEKKAAARRARQLAGLSPGMAQIVASIGACEAAHAAALPRSL</sequence>
<evidence type="ECO:0008006" key="4">
    <source>
        <dbReference type="Google" id="ProtNLM"/>
    </source>
</evidence>
<dbReference type="Proteomes" id="UP000295136">
    <property type="component" value="Unassembled WGS sequence"/>
</dbReference>
<name>A0A4R5FSW8_9ACTN</name>
<evidence type="ECO:0000313" key="3">
    <source>
        <dbReference type="Proteomes" id="UP000295136"/>
    </source>
</evidence>
<keyword evidence="3" id="KW-1185">Reference proteome</keyword>
<feature type="compositionally biased region" description="Low complexity" evidence="1">
    <location>
        <begin position="106"/>
        <end position="125"/>
    </location>
</feature>
<organism evidence="2 3">
    <name type="scientific">Nonomuraea mesophila</name>
    <dbReference type="NCBI Taxonomy" id="2530382"/>
    <lineage>
        <taxon>Bacteria</taxon>
        <taxon>Bacillati</taxon>
        <taxon>Actinomycetota</taxon>
        <taxon>Actinomycetes</taxon>
        <taxon>Streptosporangiales</taxon>
        <taxon>Streptosporangiaceae</taxon>
        <taxon>Nonomuraea</taxon>
    </lineage>
</organism>
<comment type="caution">
    <text evidence="2">The sequence shown here is derived from an EMBL/GenBank/DDBJ whole genome shotgun (WGS) entry which is preliminary data.</text>
</comment>